<dbReference type="EMBL" id="OZ035823">
    <property type="protein sequence ID" value="CAL1569558.1"/>
    <property type="molecule type" value="Genomic_DNA"/>
</dbReference>
<feature type="compositionally biased region" description="Low complexity" evidence="1">
    <location>
        <begin position="115"/>
        <end position="129"/>
    </location>
</feature>
<feature type="compositionally biased region" description="Polar residues" evidence="1">
    <location>
        <begin position="1"/>
        <end position="11"/>
    </location>
</feature>
<feature type="region of interest" description="Disordered" evidence="1">
    <location>
        <begin position="1"/>
        <end position="250"/>
    </location>
</feature>
<feature type="compositionally biased region" description="Polar residues" evidence="1">
    <location>
        <begin position="202"/>
        <end position="212"/>
    </location>
</feature>
<evidence type="ECO:0000313" key="2">
    <source>
        <dbReference type="EMBL" id="CAL1569558.1"/>
    </source>
</evidence>
<dbReference type="InterPro" id="IPR039041">
    <property type="entry name" value="Nav/unc-53"/>
</dbReference>
<dbReference type="PANTHER" id="PTHR12784">
    <property type="entry name" value="STEERIN"/>
    <property type="match status" value="1"/>
</dbReference>
<feature type="compositionally biased region" description="Low complexity" evidence="1">
    <location>
        <begin position="189"/>
        <end position="201"/>
    </location>
</feature>
<keyword evidence="3" id="KW-1185">Reference proteome</keyword>
<feature type="compositionally biased region" description="Basic and acidic residues" evidence="1">
    <location>
        <begin position="133"/>
        <end position="147"/>
    </location>
</feature>
<feature type="compositionally biased region" description="Polar residues" evidence="1">
    <location>
        <begin position="100"/>
        <end position="114"/>
    </location>
</feature>
<name>A0AAV2IZW4_KNICA</name>
<feature type="compositionally biased region" description="Low complexity" evidence="1">
    <location>
        <begin position="233"/>
        <end position="245"/>
    </location>
</feature>
<dbReference type="GO" id="GO:0022008">
    <property type="term" value="P:neurogenesis"/>
    <property type="evidence" value="ECO:0007669"/>
    <property type="project" value="InterPro"/>
</dbReference>
<evidence type="ECO:0000256" key="1">
    <source>
        <dbReference type="SAM" id="MobiDB-lite"/>
    </source>
</evidence>
<dbReference type="Proteomes" id="UP001497482">
    <property type="component" value="Chromosome 1"/>
</dbReference>
<evidence type="ECO:0000313" key="3">
    <source>
        <dbReference type="Proteomes" id="UP001497482"/>
    </source>
</evidence>
<proteinExistence type="predicted"/>
<gene>
    <name evidence="2" type="ORF">KC01_LOCUS1979</name>
</gene>
<accession>A0AAV2IZW4</accession>
<evidence type="ECO:0008006" key="4">
    <source>
        <dbReference type="Google" id="ProtNLM"/>
    </source>
</evidence>
<feature type="compositionally biased region" description="Acidic residues" evidence="1">
    <location>
        <begin position="81"/>
        <end position="92"/>
    </location>
</feature>
<organism evidence="2 3">
    <name type="scientific">Knipowitschia caucasica</name>
    <name type="common">Caucasian dwarf goby</name>
    <name type="synonym">Pomatoschistus caucasicus</name>
    <dbReference type="NCBI Taxonomy" id="637954"/>
    <lineage>
        <taxon>Eukaryota</taxon>
        <taxon>Metazoa</taxon>
        <taxon>Chordata</taxon>
        <taxon>Craniata</taxon>
        <taxon>Vertebrata</taxon>
        <taxon>Euteleostomi</taxon>
        <taxon>Actinopterygii</taxon>
        <taxon>Neopterygii</taxon>
        <taxon>Teleostei</taxon>
        <taxon>Neoteleostei</taxon>
        <taxon>Acanthomorphata</taxon>
        <taxon>Gobiaria</taxon>
        <taxon>Gobiiformes</taxon>
        <taxon>Gobioidei</taxon>
        <taxon>Gobiidae</taxon>
        <taxon>Gobiinae</taxon>
        <taxon>Knipowitschia</taxon>
    </lineage>
</organism>
<feature type="compositionally biased region" description="Low complexity" evidence="1">
    <location>
        <begin position="19"/>
        <end position="31"/>
    </location>
</feature>
<reference evidence="2 3" key="1">
    <citation type="submission" date="2024-04" db="EMBL/GenBank/DDBJ databases">
        <authorList>
            <person name="Waldvogel A.-M."/>
            <person name="Schoenle A."/>
        </authorList>
    </citation>
    <scope>NUCLEOTIDE SEQUENCE [LARGE SCALE GENOMIC DNA]</scope>
</reference>
<protein>
    <recommendedName>
        <fullName evidence="4">Neuron navigator 3</fullName>
    </recommendedName>
</protein>
<dbReference type="PANTHER" id="PTHR12784:SF18">
    <property type="entry name" value="NEURON NAVIGATOR 3"/>
    <property type="match status" value="1"/>
</dbReference>
<dbReference type="AlphaFoldDB" id="A0AAV2IZW4"/>
<sequence length="349" mass="35477">MSPSLSGQQLASSIPSPPTSTSSSKSWRSKSMNLKHSATSGMLAGPGQDLPPPQRSVLDKFRMMSPRAGSRVSPSVVEMALQEEEDGSECGDEGGGLAITGTTPAKTLSSTSNGKPSSLSQPKSNSSKSTAPPKDKEDKSKSSRASKDQTSAETSKKNPKLASFIPKGGKSSSAKKDTSSSPSPPPSSGIPKPGSKTGSKSQTQALNSSGNLRSGDKPSKGSVYRSGGEGKRSSLTSSTSTSALMTGGGGSCGLGGSGAVQLPQQQQHSHPNTATVAPFMYRTFSENDCTMVAPADSSLSPTKGDLIYSKTAKQCLEEISGRTHSDCVSAAGVGSWAGVVVLSLSPVSG</sequence>